<keyword evidence="14" id="KW-1185">Reference proteome</keyword>
<keyword evidence="9" id="KW-0539">Nucleus</keyword>
<evidence type="ECO:0000256" key="10">
    <source>
        <dbReference type="PROSITE-ProRule" id="PRU00146"/>
    </source>
</evidence>
<dbReference type="InterPro" id="IPR013083">
    <property type="entry name" value="Znf_RING/FYVE/PHD"/>
</dbReference>
<evidence type="ECO:0000256" key="11">
    <source>
        <dbReference type="SAM" id="MobiDB-lite"/>
    </source>
</evidence>
<protein>
    <submittedName>
        <fullName evidence="13">Homeobox KN domain protein</fullName>
    </submittedName>
</protein>
<dbReference type="SUPFAM" id="SSF57903">
    <property type="entry name" value="FYVE/PHD zinc finger"/>
    <property type="match status" value="1"/>
</dbReference>
<dbReference type="GO" id="GO:0003677">
    <property type="term" value="F:DNA binding"/>
    <property type="evidence" value="ECO:0007669"/>
    <property type="project" value="UniProtKB-KW"/>
</dbReference>
<dbReference type="PANTHER" id="PTHR12628:SF13">
    <property type="entry name" value="HOMEOBOX PROTEIN HAT3.1"/>
    <property type="match status" value="1"/>
</dbReference>
<dbReference type="GO" id="GO:0008270">
    <property type="term" value="F:zinc ion binding"/>
    <property type="evidence" value="ECO:0007669"/>
    <property type="project" value="UniProtKB-KW"/>
</dbReference>
<evidence type="ECO:0000256" key="7">
    <source>
        <dbReference type="ARBA" id="ARBA00023155"/>
    </source>
</evidence>
<proteinExistence type="predicted"/>
<evidence type="ECO:0000256" key="9">
    <source>
        <dbReference type="ARBA" id="ARBA00023242"/>
    </source>
</evidence>
<keyword evidence="2" id="KW-0479">Metal-binding</keyword>
<feature type="compositionally biased region" description="Basic residues" evidence="11">
    <location>
        <begin position="228"/>
        <end position="240"/>
    </location>
</feature>
<dbReference type="InterPro" id="IPR045876">
    <property type="entry name" value="PRHA-like_PHD-finger"/>
</dbReference>
<feature type="domain" description="PHD-type" evidence="12">
    <location>
        <begin position="336"/>
        <end position="393"/>
    </location>
</feature>
<keyword evidence="3 10" id="KW-0863">Zinc-finger</keyword>
<keyword evidence="7 13" id="KW-0371">Homeobox</keyword>
<evidence type="ECO:0000259" key="12">
    <source>
        <dbReference type="PROSITE" id="PS50016"/>
    </source>
</evidence>
<evidence type="ECO:0000256" key="3">
    <source>
        <dbReference type="ARBA" id="ARBA00022771"/>
    </source>
</evidence>
<feature type="compositionally biased region" description="Basic residues" evidence="11">
    <location>
        <begin position="175"/>
        <end position="188"/>
    </location>
</feature>
<feature type="compositionally biased region" description="Polar residues" evidence="11">
    <location>
        <begin position="95"/>
        <end position="104"/>
    </location>
</feature>
<dbReference type="Gene3D" id="3.30.40.10">
    <property type="entry name" value="Zinc/RING finger domain, C3HC4 (zinc finger)"/>
    <property type="match status" value="1"/>
</dbReference>
<keyword evidence="4" id="KW-0862">Zinc</keyword>
<dbReference type="SMART" id="SM00249">
    <property type="entry name" value="PHD"/>
    <property type="match status" value="1"/>
</dbReference>
<dbReference type="PANTHER" id="PTHR12628">
    <property type="entry name" value="POLYCOMB-LIKE TRANSCRIPTION FACTOR"/>
    <property type="match status" value="1"/>
</dbReference>
<dbReference type="Pfam" id="PF00628">
    <property type="entry name" value="PHD"/>
    <property type="match status" value="1"/>
</dbReference>
<dbReference type="CDD" id="cd15504">
    <property type="entry name" value="PHD_PRHA_like"/>
    <property type="match status" value="1"/>
</dbReference>
<evidence type="ECO:0000313" key="13">
    <source>
        <dbReference type="EMBL" id="MCH81748.1"/>
    </source>
</evidence>
<keyword evidence="8" id="KW-0804">Transcription</keyword>
<dbReference type="PROSITE" id="PS01359">
    <property type="entry name" value="ZF_PHD_1"/>
    <property type="match status" value="1"/>
</dbReference>
<feature type="non-terminal residue" evidence="13">
    <location>
        <position position="1"/>
    </location>
</feature>
<dbReference type="GO" id="GO:0005634">
    <property type="term" value="C:nucleus"/>
    <property type="evidence" value="ECO:0007669"/>
    <property type="project" value="UniProtKB-SubCell"/>
</dbReference>
<dbReference type="InterPro" id="IPR019786">
    <property type="entry name" value="Zinc_finger_PHD-type_CS"/>
</dbReference>
<feature type="compositionally biased region" description="Basic and acidic residues" evidence="11">
    <location>
        <begin position="197"/>
        <end position="212"/>
    </location>
</feature>
<gene>
    <name evidence="13" type="ORF">A2U01_0002540</name>
</gene>
<reference evidence="13 14" key="1">
    <citation type="journal article" date="2018" name="Front. Plant Sci.">
        <title>Red Clover (Trifolium pratense) and Zigzag Clover (T. medium) - A Picture of Genomic Similarities and Differences.</title>
        <authorList>
            <person name="Dluhosova J."/>
            <person name="Istvanek J."/>
            <person name="Nedelnik J."/>
            <person name="Repkova J."/>
        </authorList>
    </citation>
    <scope>NUCLEOTIDE SEQUENCE [LARGE SCALE GENOMIC DNA]</scope>
    <source>
        <strain evidence="14">cv. 10/8</strain>
        <tissue evidence="13">Leaf</tissue>
    </source>
</reference>
<name>A0A392M4S3_9FABA</name>
<sequence>LQQSTSEQVCLSDDKSEIKCPQNVKNEAGEMSDAVTALAVEEQTQSVPAQVNTDFVNKLLDTPYGDVTKNISSKNEPGEMSDVVTGFVEDHKQSFPAQVNTDSVNEPLDTPSGDVTKNISSKNEPDQTQSVPAQVNTNSGKNEILDTSSGDAAKSISSDCSERKSNNPPQLREKHGYKKNSKLSKKYILRSLGSSDRTLRSRTKDNKPKDPEPINTVADVNNDETKTKERKKKKKKKKTRKEGINDQFSRIRAQLRYYLNRISYEQNLIDAYSAEGWRGSSMEKLKPEKEIQRAKSEILRRKLKIRDLFQNLDSLCAEGRLPESLFDSEGEIDSEDIFCAKCQTKVLATNNDIILCDGACDRGYHQLCLDPPLLTEDIPPGDESWLCPGCDCKDDCIELVNDLLGTSLSLTDTWEVSGKT</sequence>
<evidence type="ECO:0000256" key="2">
    <source>
        <dbReference type="ARBA" id="ARBA00022723"/>
    </source>
</evidence>
<dbReference type="InterPro" id="IPR019787">
    <property type="entry name" value="Znf_PHD-finger"/>
</dbReference>
<dbReference type="AlphaFoldDB" id="A0A392M4S3"/>
<dbReference type="GO" id="GO:0003682">
    <property type="term" value="F:chromatin binding"/>
    <property type="evidence" value="ECO:0007669"/>
    <property type="project" value="TreeGrafter"/>
</dbReference>
<evidence type="ECO:0000256" key="6">
    <source>
        <dbReference type="ARBA" id="ARBA00023125"/>
    </source>
</evidence>
<evidence type="ECO:0000313" key="14">
    <source>
        <dbReference type="Proteomes" id="UP000265520"/>
    </source>
</evidence>
<organism evidence="13 14">
    <name type="scientific">Trifolium medium</name>
    <dbReference type="NCBI Taxonomy" id="97028"/>
    <lineage>
        <taxon>Eukaryota</taxon>
        <taxon>Viridiplantae</taxon>
        <taxon>Streptophyta</taxon>
        <taxon>Embryophyta</taxon>
        <taxon>Tracheophyta</taxon>
        <taxon>Spermatophyta</taxon>
        <taxon>Magnoliopsida</taxon>
        <taxon>eudicotyledons</taxon>
        <taxon>Gunneridae</taxon>
        <taxon>Pentapetalae</taxon>
        <taxon>rosids</taxon>
        <taxon>fabids</taxon>
        <taxon>Fabales</taxon>
        <taxon>Fabaceae</taxon>
        <taxon>Papilionoideae</taxon>
        <taxon>50 kb inversion clade</taxon>
        <taxon>NPAAA clade</taxon>
        <taxon>Hologalegina</taxon>
        <taxon>IRL clade</taxon>
        <taxon>Trifolieae</taxon>
        <taxon>Trifolium</taxon>
    </lineage>
</organism>
<dbReference type="InterPro" id="IPR001965">
    <property type="entry name" value="Znf_PHD"/>
</dbReference>
<accession>A0A392M4S3</accession>
<evidence type="ECO:0000256" key="5">
    <source>
        <dbReference type="ARBA" id="ARBA00023015"/>
    </source>
</evidence>
<feature type="region of interest" description="Disordered" evidence="11">
    <location>
        <begin position="63"/>
        <end position="245"/>
    </location>
</feature>
<feature type="compositionally biased region" description="Polar residues" evidence="11">
    <location>
        <begin position="113"/>
        <end position="159"/>
    </location>
</feature>
<dbReference type="PROSITE" id="PS50016">
    <property type="entry name" value="ZF_PHD_2"/>
    <property type="match status" value="1"/>
</dbReference>
<evidence type="ECO:0000256" key="1">
    <source>
        <dbReference type="ARBA" id="ARBA00004123"/>
    </source>
</evidence>
<dbReference type="Proteomes" id="UP000265520">
    <property type="component" value="Unassembled WGS sequence"/>
</dbReference>
<evidence type="ECO:0000256" key="4">
    <source>
        <dbReference type="ARBA" id="ARBA00022833"/>
    </source>
</evidence>
<dbReference type="InterPro" id="IPR011011">
    <property type="entry name" value="Znf_FYVE_PHD"/>
</dbReference>
<keyword evidence="6 13" id="KW-0238">DNA-binding</keyword>
<dbReference type="FunFam" id="3.30.40.10:FF:000650">
    <property type="entry name" value="Homeobox protein HAT3.1"/>
    <property type="match status" value="1"/>
</dbReference>
<keyword evidence="5" id="KW-0805">Transcription regulation</keyword>
<evidence type="ECO:0000256" key="8">
    <source>
        <dbReference type="ARBA" id="ARBA00023163"/>
    </source>
</evidence>
<comment type="caution">
    <text evidence="13">The sequence shown here is derived from an EMBL/GenBank/DDBJ whole genome shotgun (WGS) entry which is preliminary data.</text>
</comment>
<dbReference type="GO" id="GO:0045814">
    <property type="term" value="P:negative regulation of gene expression, epigenetic"/>
    <property type="evidence" value="ECO:0007669"/>
    <property type="project" value="TreeGrafter"/>
</dbReference>
<comment type="subcellular location">
    <subcellularLocation>
        <location evidence="1">Nucleus</location>
    </subcellularLocation>
</comment>
<dbReference type="EMBL" id="LXQA010002722">
    <property type="protein sequence ID" value="MCH81748.1"/>
    <property type="molecule type" value="Genomic_DNA"/>
</dbReference>